<gene>
    <name evidence="2" type="ORF">TTEB3V08_LOCUS8958</name>
</gene>
<organism evidence="2">
    <name type="scientific">Timema tahoe</name>
    <dbReference type="NCBI Taxonomy" id="61484"/>
    <lineage>
        <taxon>Eukaryota</taxon>
        <taxon>Metazoa</taxon>
        <taxon>Ecdysozoa</taxon>
        <taxon>Arthropoda</taxon>
        <taxon>Hexapoda</taxon>
        <taxon>Insecta</taxon>
        <taxon>Pterygota</taxon>
        <taxon>Neoptera</taxon>
        <taxon>Polyneoptera</taxon>
        <taxon>Phasmatodea</taxon>
        <taxon>Timematodea</taxon>
        <taxon>Timematoidea</taxon>
        <taxon>Timematidae</taxon>
        <taxon>Timema</taxon>
    </lineage>
</organism>
<dbReference type="EMBL" id="OE004309">
    <property type="protein sequence ID" value="CAD7461044.1"/>
    <property type="molecule type" value="Genomic_DNA"/>
</dbReference>
<name>A0A7R9NYQ7_9NEOP</name>
<sequence>MPHHLSSDLLYIDIPTLCAGALTKSQFPVFTIYAQKSCLGVKPCERAWCFDRVLQHRLQGHVKREAVASSRQDCLEMCLGERDFICSGFQHFVVHDNFSLCGHRDPLIT</sequence>
<evidence type="ECO:0000313" key="2">
    <source>
        <dbReference type="EMBL" id="CAD7461044.1"/>
    </source>
</evidence>
<dbReference type="PROSITE" id="PS50948">
    <property type="entry name" value="PAN"/>
    <property type="match status" value="1"/>
</dbReference>
<dbReference type="PANTHER" id="PTHR47327:SF2">
    <property type="entry name" value="FI18240P1-RELATED"/>
    <property type="match status" value="1"/>
</dbReference>
<dbReference type="Pfam" id="PF00024">
    <property type="entry name" value="PAN_1"/>
    <property type="match status" value="1"/>
</dbReference>
<dbReference type="Gene3D" id="3.50.4.10">
    <property type="entry name" value="Hepatocyte Growth Factor"/>
    <property type="match status" value="1"/>
</dbReference>
<accession>A0A7R9NYQ7</accession>
<reference evidence="2" key="1">
    <citation type="submission" date="2020-11" db="EMBL/GenBank/DDBJ databases">
        <authorList>
            <person name="Tran Van P."/>
        </authorList>
    </citation>
    <scope>NUCLEOTIDE SEQUENCE</scope>
</reference>
<evidence type="ECO:0000259" key="1">
    <source>
        <dbReference type="PROSITE" id="PS50948"/>
    </source>
</evidence>
<dbReference type="SUPFAM" id="SSF57414">
    <property type="entry name" value="Hairpin loop containing domain-like"/>
    <property type="match status" value="1"/>
</dbReference>
<dbReference type="AlphaFoldDB" id="A0A7R9NYQ7"/>
<dbReference type="CDD" id="cd01099">
    <property type="entry name" value="PAN_AP_HGF"/>
    <property type="match status" value="1"/>
</dbReference>
<dbReference type="InterPro" id="IPR052774">
    <property type="entry name" value="Celegans_DevNeuronal_Protein"/>
</dbReference>
<dbReference type="PANTHER" id="PTHR47327">
    <property type="entry name" value="FI18240P1-RELATED"/>
    <property type="match status" value="1"/>
</dbReference>
<protein>
    <recommendedName>
        <fullName evidence="1">Apple domain-containing protein</fullName>
    </recommendedName>
</protein>
<proteinExistence type="predicted"/>
<dbReference type="GO" id="GO:0009653">
    <property type="term" value="P:anatomical structure morphogenesis"/>
    <property type="evidence" value="ECO:0007669"/>
    <property type="project" value="TreeGrafter"/>
</dbReference>
<feature type="domain" description="Apple" evidence="1">
    <location>
        <begin position="44"/>
        <end position="109"/>
    </location>
</feature>
<dbReference type="InterPro" id="IPR003609">
    <property type="entry name" value="Pan_app"/>
</dbReference>